<dbReference type="Proteomes" id="UP001203972">
    <property type="component" value="Unassembled WGS sequence"/>
</dbReference>
<name>A0AAP2ULI1_CLOIN</name>
<dbReference type="EMBL" id="WWTN01000007">
    <property type="protein sequence ID" value="MZH55279.1"/>
    <property type="molecule type" value="Genomic_DNA"/>
</dbReference>
<dbReference type="EMBL" id="JAKTMA010000009">
    <property type="protein sequence ID" value="MCR0232476.1"/>
    <property type="molecule type" value="Genomic_DNA"/>
</dbReference>
<dbReference type="AlphaFoldDB" id="A0AAP2ULI1"/>
<organism evidence="1 3">
    <name type="scientific">Clostridium innocuum</name>
    <dbReference type="NCBI Taxonomy" id="1522"/>
    <lineage>
        <taxon>Bacteria</taxon>
        <taxon>Bacillati</taxon>
        <taxon>Bacillota</taxon>
        <taxon>Clostridia</taxon>
        <taxon>Eubacteriales</taxon>
        <taxon>Clostridiaceae</taxon>
        <taxon>Clostridium</taxon>
    </lineage>
</organism>
<reference evidence="2" key="1">
    <citation type="journal article" date="2019" name="Nat. Med.">
        <title>A library of human gut bacterial isolates paired with longitudinal multiomics data enables mechanistic microbiome research.</title>
        <authorList>
            <person name="Poyet M."/>
            <person name="Groussin M."/>
            <person name="Gibbons S.M."/>
            <person name="Avila-Pacheco J."/>
            <person name="Jiang X."/>
            <person name="Kearney S.M."/>
            <person name="Perrotta A.R."/>
            <person name="Berdy B."/>
            <person name="Zhao S."/>
            <person name="Lieberman T.D."/>
            <person name="Swanson P.K."/>
            <person name="Smith M."/>
            <person name="Roesemann S."/>
            <person name="Alexander J.E."/>
            <person name="Rich S.A."/>
            <person name="Livny J."/>
            <person name="Vlamakis H."/>
            <person name="Clish C."/>
            <person name="Bullock K."/>
            <person name="Deik A."/>
            <person name="Scott J."/>
            <person name="Pierce K.A."/>
            <person name="Xavier R.J."/>
            <person name="Alm E.J."/>
        </authorList>
    </citation>
    <scope>NUCLEOTIDE SEQUENCE</scope>
    <source>
        <strain evidence="2">BIOML-A12</strain>
    </source>
</reference>
<evidence type="ECO:0000313" key="3">
    <source>
        <dbReference type="Proteomes" id="UP001203972"/>
    </source>
</evidence>
<evidence type="ECO:0000313" key="2">
    <source>
        <dbReference type="EMBL" id="MZH55279.1"/>
    </source>
</evidence>
<proteinExistence type="predicted"/>
<dbReference type="Proteomes" id="UP000604383">
    <property type="component" value="Unassembled WGS sequence"/>
</dbReference>
<gene>
    <name evidence="2" type="ORF">GT664_05750</name>
    <name evidence="1" type="ORF">MKC95_06820</name>
</gene>
<sequence>MTDIKFIILVVTKEKTEIQGRPIQMSGSMYEKLAWICCDAMVVMMMQES</sequence>
<comment type="caution">
    <text evidence="1">The sequence shown here is derived from an EMBL/GenBank/DDBJ whole genome shotgun (WGS) entry which is preliminary data.</text>
</comment>
<dbReference type="RefSeq" id="WP_009587351.1">
    <property type="nucleotide sequence ID" value="NZ_AP025565.1"/>
</dbReference>
<accession>A0AAP2ULI1</accession>
<reference evidence="1" key="2">
    <citation type="journal article" date="2022" name="Clin. Infect. Dis.">
        <title>Association between Clostridium innocuum and antibiotic-associated diarrhea in adults and children: A cross-sectional study and comparative genomics analysis.</title>
        <authorList>
            <person name="Cherny K.E."/>
            <person name="Muscat E.B."/>
            <person name="Balaji A."/>
            <person name="Mukherjee J."/>
            <person name="Ozer E.A."/>
            <person name="Angarone M.P."/>
            <person name="Hauser A.R."/>
            <person name="Sichel J.S."/>
            <person name="Amponsah E."/>
            <person name="Kociolek L.K."/>
        </authorList>
    </citation>
    <scope>NUCLEOTIDE SEQUENCE</scope>
    <source>
        <strain evidence="1">NU1-AC-029v</strain>
    </source>
</reference>
<protein>
    <submittedName>
        <fullName evidence="1">Uncharacterized protein</fullName>
    </submittedName>
</protein>
<evidence type="ECO:0000313" key="1">
    <source>
        <dbReference type="EMBL" id="MCR0232476.1"/>
    </source>
</evidence>